<proteinExistence type="predicted"/>
<evidence type="ECO:0000313" key="2">
    <source>
        <dbReference type="EMBL" id="AKA74863.1"/>
    </source>
</evidence>
<dbReference type="Proteomes" id="UP000273194">
    <property type="component" value="Chromosome"/>
</dbReference>
<evidence type="ECO:0000313" key="14">
    <source>
        <dbReference type="Proteomes" id="UP000033057"/>
    </source>
</evidence>
<name>A0A0E3MGV7_SACSO</name>
<evidence type="ECO:0000313" key="22">
    <source>
        <dbReference type="Proteomes" id="UP000275843"/>
    </source>
</evidence>
<dbReference type="EMBL" id="CP033237">
    <property type="protein sequence ID" value="AZF74569.1"/>
    <property type="molecule type" value="Genomic_DNA"/>
</dbReference>
<evidence type="ECO:0000313" key="6">
    <source>
        <dbReference type="EMBL" id="AZF71949.1"/>
    </source>
</evidence>
<dbReference type="PATRIC" id="fig|2287.6.peg.2995"/>
<keyword evidence="13" id="KW-0238">DNA-binding</keyword>
<reference evidence="17" key="2">
    <citation type="submission" date="2016-04" db="EMBL/GenBank/DDBJ databases">
        <authorList>
            <person name="Shah S.A."/>
            <person name="Garrett R.A."/>
        </authorList>
    </citation>
    <scope>NUCLEOTIDE SEQUENCE [LARGE SCALE GENOMIC DNA]</scope>
    <source>
        <strain evidence="17">ATCC 35091 / DSM 1616 / JCM 8930 / NBRC 15331 / P1</strain>
    </source>
</reference>
<dbReference type="Proteomes" id="UP000033085">
    <property type="component" value="Chromosome"/>
</dbReference>
<dbReference type="KEGG" id="ssoa:SULA_2804"/>
<dbReference type="Proteomes" id="UP000076770">
    <property type="component" value="Chromosome i"/>
</dbReference>
<dbReference type="Proteomes" id="UP000282269">
    <property type="component" value="Chromosome"/>
</dbReference>
<evidence type="ECO:0000313" key="7">
    <source>
        <dbReference type="EMBL" id="AZF74569.1"/>
    </source>
</evidence>
<sequence length="165" mass="19095">MVTPLKEEELSKHYIISYKPNAKYAYTAGQAQSKYLLGLKEGKIYGRKCNKCGRIHVPPKMYCEECFRPTDEWVEVKDEGIVMTAVASFISWTRAKLEEPEIVGVIRLLPSNDRDFVYPGIFHRICASYEQVKSMEIIGKRVKAVWRPKEERKGSIEDIQCFKVI</sequence>
<dbReference type="GeneID" id="44130772"/>
<dbReference type="EMBL" id="CP033238">
    <property type="protein sequence ID" value="AZF77180.1"/>
    <property type="molecule type" value="Genomic_DNA"/>
</dbReference>
<evidence type="ECO:0000313" key="24">
    <source>
        <dbReference type="Proteomes" id="UP000282269"/>
    </source>
</evidence>
<evidence type="ECO:0000313" key="13">
    <source>
        <dbReference type="EMBL" id="SAI85755.1"/>
    </source>
</evidence>
<dbReference type="Proteomes" id="UP000033106">
    <property type="component" value="Chromosome"/>
</dbReference>
<evidence type="ECO:0000313" key="8">
    <source>
        <dbReference type="EMBL" id="AZF77180.1"/>
    </source>
</evidence>
<evidence type="ECO:0000313" key="20">
    <source>
        <dbReference type="Proteomes" id="UP000273194"/>
    </source>
</evidence>
<dbReference type="Proteomes" id="UP000278715">
    <property type="component" value="Chromosome"/>
</dbReference>
<dbReference type="GeneID" id="1453574"/>
<dbReference type="OMA" id="TDIECFE"/>
<evidence type="ECO:0000259" key="1">
    <source>
        <dbReference type="Pfam" id="PF12172"/>
    </source>
</evidence>
<evidence type="ECO:0000313" key="4">
    <source>
        <dbReference type="EMBL" id="AKA80249.1"/>
    </source>
</evidence>
<dbReference type="PANTHER" id="PTHR34075:SF4">
    <property type="entry name" value="DUF35 DOMAIN-CONTAINING PROTEIN"/>
    <property type="match status" value="1"/>
</dbReference>
<gene>
    <name evidence="12" type="ORF">HFC64_05685</name>
    <name evidence="13" type="ORF">SSOP1_2201</name>
    <name evidence="4" type="ORF">SULA_2804</name>
    <name evidence="2" type="ORF">SULB_2805</name>
    <name evidence="3" type="ORF">SULC_2802</name>
    <name evidence="5" type="ORF">SULG_14285</name>
    <name evidence="6" type="ORF">SULH_14285</name>
    <name evidence="7" type="ORF">SULI_14285</name>
    <name evidence="8" type="ORF">SULM_14215</name>
    <name evidence="9" type="ORF">SULN_14205</name>
    <name evidence="10" type="ORF">SULO_14225</name>
    <name evidence="11" type="ORF">SULZ_14305</name>
</gene>
<evidence type="ECO:0000313" key="23">
    <source>
        <dbReference type="Proteomes" id="UP000278715"/>
    </source>
</evidence>
<dbReference type="RefSeq" id="WP_009988837.1">
    <property type="nucleotide sequence ID" value="NZ_CP011055.2"/>
</dbReference>
<dbReference type="InterPro" id="IPR052513">
    <property type="entry name" value="Thioester_dehydratase-like"/>
</dbReference>
<dbReference type="Proteomes" id="UP000594632">
    <property type="component" value="Chromosome"/>
</dbReference>
<reference evidence="12 25" key="6">
    <citation type="journal article" date="2020" name="Nat. Commun.">
        <title>The structures of two archaeal type IV pili illuminate evolutionary relationships.</title>
        <authorList>
            <person name="Wang F."/>
            <person name="Baquero D.P."/>
            <person name="Su Z."/>
            <person name="Beltran L.C."/>
            <person name="Prangishvili D."/>
            <person name="Krupovic M."/>
            <person name="Egelman E.H."/>
        </authorList>
    </citation>
    <scope>NUCLEOTIDE SEQUENCE [LARGE SCALE GENOMIC DNA]</scope>
    <source>
        <strain evidence="12 25">POZ149</strain>
    </source>
</reference>
<dbReference type="Pfam" id="PF12172">
    <property type="entry name" value="zf-ChsH2"/>
    <property type="match status" value="1"/>
</dbReference>
<evidence type="ECO:0000313" key="21">
    <source>
        <dbReference type="Proteomes" id="UP000273443"/>
    </source>
</evidence>
<evidence type="ECO:0000313" key="11">
    <source>
        <dbReference type="EMBL" id="AZF84997.1"/>
    </source>
</evidence>
<dbReference type="EMBL" id="CP033235">
    <property type="protein sequence ID" value="AZF69329.1"/>
    <property type="molecule type" value="Genomic_DNA"/>
</dbReference>
<dbReference type="AlphaFoldDB" id="A0A0E3MGV7"/>
<protein>
    <submittedName>
        <fullName evidence="13">DNA-binding protein</fullName>
    </submittedName>
    <submittedName>
        <fullName evidence="3">Zn-ribbon domain-containing OB-fold protein</fullName>
    </submittedName>
</protein>
<evidence type="ECO:0000313" key="25">
    <source>
        <dbReference type="Proteomes" id="UP000594632"/>
    </source>
</evidence>
<dbReference type="Proteomes" id="UP000267993">
    <property type="component" value="Chromosome"/>
</dbReference>
<dbReference type="Proteomes" id="UP000273443">
    <property type="component" value="Chromosome"/>
</dbReference>
<dbReference type="Proteomes" id="UP000275843">
    <property type="component" value="Chromosome"/>
</dbReference>
<dbReference type="EMBL" id="CP033241">
    <property type="protein sequence ID" value="AZF84997.1"/>
    <property type="molecule type" value="Genomic_DNA"/>
</dbReference>
<dbReference type="Proteomes" id="UP000033057">
    <property type="component" value="Chromosome"/>
</dbReference>
<evidence type="ECO:0000313" key="18">
    <source>
        <dbReference type="Proteomes" id="UP000267993"/>
    </source>
</evidence>
<evidence type="ECO:0000313" key="16">
    <source>
        <dbReference type="Proteomes" id="UP000033106"/>
    </source>
</evidence>
<accession>A0A0E3MGV7</accession>
<dbReference type="Proteomes" id="UP000269431">
    <property type="component" value="Chromosome"/>
</dbReference>
<dbReference type="EMBL" id="CP033236">
    <property type="protein sequence ID" value="AZF71949.1"/>
    <property type="molecule type" value="Genomic_DNA"/>
</dbReference>
<reference evidence="14 15" key="1">
    <citation type="journal article" date="2015" name="Genome Announc.">
        <title>Complete Genome Sequence of Sulfolobus solfataricus Strain 98/2 and Evolved Derivatives.</title>
        <authorList>
            <person name="McCarthy S."/>
            <person name="Gradnigo J."/>
            <person name="Johnson T."/>
            <person name="Payne S."/>
            <person name="Lipzen A."/>
            <person name="Martin J."/>
            <person name="Schackwitz W."/>
            <person name="Moriyama E."/>
            <person name="Blum P."/>
        </authorList>
    </citation>
    <scope>NUCLEOTIDE SEQUENCE [LARGE SCALE GENOMIC DNA]</scope>
    <source>
        <strain evidence="14">98/2 SULC</strain>
        <strain evidence="2">SARC-B</strain>
        <strain evidence="3">SARC-C</strain>
        <strain evidence="4 16">SULA</strain>
        <strain evidence="15">SULB</strain>
    </source>
</reference>
<dbReference type="EMBL" id="CP050869">
    <property type="protein sequence ID" value="QPG49375.1"/>
    <property type="molecule type" value="Genomic_DNA"/>
</dbReference>
<dbReference type="KEGG" id="ssol:SULB_2805"/>
<evidence type="ECO:0000313" key="10">
    <source>
        <dbReference type="EMBL" id="AZF82391.1"/>
    </source>
</evidence>
<dbReference type="InterPro" id="IPR022002">
    <property type="entry name" value="ChsH2_Znr"/>
</dbReference>
<dbReference type="EMBL" id="CP011055">
    <property type="protein sequence ID" value="AKA74863.1"/>
    <property type="molecule type" value="Genomic_DNA"/>
</dbReference>
<evidence type="ECO:0000313" key="12">
    <source>
        <dbReference type="EMBL" id="QPG49375.1"/>
    </source>
</evidence>
<dbReference type="EMBL" id="CP033240">
    <property type="protein sequence ID" value="AZF82391.1"/>
    <property type="molecule type" value="Genomic_DNA"/>
</dbReference>
<evidence type="ECO:0000313" key="17">
    <source>
        <dbReference type="Proteomes" id="UP000076770"/>
    </source>
</evidence>
<dbReference type="Gene3D" id="6.10.30.10">
    <property type="match status" value="1"/>
</dbReference>
<dbReference type="InterPro" id="IPR012340">
    <property type="entry name" value="NA-bd_OB-fold"/>
</dbReference>
<dbReference type="EMBL" id="LT549890">
    <property type="protein sequence ID" value="SAI85755.1"/>
    <property type="molecule type" value="Genomic_DNA"/>
</dbReference>
<dbReference type="PANTHER" id="PTHR34075">
    <property type="entry name" value="BLR3430 PROTEIN"/>
    <property type="match status" value="1"/>
</dbReference>
<dbReference type="OrthoDB" id="9573at2157"/>
<evidence type="ECO:0000313" key="3">
    <source>
        <dbReference type="EMBL" id="AKA77559.1"/>
    </source>
</evidence>
<dbReference type="KEGG" id="ssof:SULC_2802"/>
<organism evidence="3 14">
    <name type="scientific">Saccharolobus solfataricus</name>
    <name type="common">Sulfolobus solfataricus</name>
    <dbReference type="NCBI Taxonomy" id="2287"/>
    <lineage>
        <taxon>Archaea</taxon>
        <taxon>Thermoproteota</taxon>
        <taxon>Thermoprotei</taxon>
        <taxon>Sulfolobales</taxon>
        <taxon>Sulfolobaceae</taxon>
        <taxon>Saccharolobus</taxon>
    </lineage>
</organism>
<dbReference type="EMBL" id="CP033239">
    <property type="protein sequence ID" value="AZF79785.1"/>
    <property type="molecule type" value="Genomic_DNA"/>
</dbReference>
<dbReference type="EMBL" id="CP011057">
    <property type="protein sequence ID" value="AKA80249.1"/>
    <property type="molecule type" value="Genomic_DNA"/>
</dbReference>
<evidence type="ECO:0000313" key="9">
    <source>
        <dbReference type="EMBL" id="AZF79785.1"/>
    </source>
</evidence>
<evidence type="ECO:0000313" key="5">
    <source>
        <dbReference type="EMBL" id="AZF69329.1"/>
    </source>
</evidence>
<reference evidence="18 19" key="4">
    <citation type="journal article" date="2018" name="Proc. Natl. Acad. Sci. U.S.A.">
        <title>Nonmutational mechanism of inheritance in the Archaeon Sulfolobus solfataricus.</title>
        <authorList>
            <person name="Payne S."/>
            <person name="McCarthy S."/>
            <person name="Johnson T."/>
            <person name="North E."/>
            <person name="Blum P."/>
        </authorList>
    </citation>
    <scope>NUCLEOTIDE SEQUENCE [LARGE SCALE GENOMIC DNA]</scope>
    <source>
        <strain evidence="6 18">SARC-H</strain>
        <strain evidence="7 22">SARC-I</strain>
        <strain evidence="9 23">SARC-N</strain>
        <strain evidence="10 24">SARC-O</strain>
        <strain evidence="11 19">SUL120</strain>
        <strain evidence="5 20">SULG</strain>
        <strain evidence="8 21">SULM</strain>
    </source>
</reference>
<reference evidence="13" key="3">
    <citation type="submission" date="2016-04" db="EMBL/GenBank/DDBJ databases">
        <authorList>
            <person name="Evans L.H."/>
            <person name="Alamgir A."/>
            <person name="Owens N."/>
            <person name="Weber N.D."/>
            <person name="Virtaneva K."/>
            <person name="Barbian K."/>
            <person name="Babar A."/>
            <person name="Rosenke K."/>
        </authorList>
    </citation>
    <scope>NUCLEOTIDE SEQUENCE</scope>
    <source>
        <strain evidence="13">P1</strain>
    </source>
</reference>
<dbReference type="GO" id="GO:0003677">
    <property type="term" value="F:DNA binding"/>
    <property type="evidence" value="ECO:0007669"/>
    <property type="project" value="UniProtKB-KW"/>
</dbReference>
<feature type="domain" description="ChsH2 rubredoxin-like zinc ribbon" evidence="1">
    <location>
        <begin position="38"/>
        <end position="70"/>
    </location>
</feature>
<dbReference type="SUPFAM" id="SSF50249">
    <property type="entry name" value="Nucleic acid-binding proteins"/>
    <property type="match status" value="1"/>
</dbReference>
<evidence type="ECO:0000313" key="15">
    <source>
        <dbReference type="Proteomes" id="UP000033085"/>
    </source>
</evidence>
<reference evidence="3" key="5">
    <citation type="submission" date="2018-10" db="EMBL/GenBank/DDBJ databases">
        <authorList>
            <person name="McCarthy S."/>
            <person name="Gradnigo J."/>
            <person name="Johnson T."/>
            <person name="Payne S."/>
            <person name="Lipzen A."/>
            <person name="Schackwitz W."/>
            <person name="Martin J."/>
            <person name="Moriyama E."/>
            <person name="Blum P."/>
        </authorList>
    </citation>
    <scope>NUCLEOTIDE SEQUENCE</scope>
    <source>
        <strain evidence="2">SARC-B</strain>
        <strain evidence="3">SARC-C</strain>
        <strain evidence="4">SULA</strain>
    </source>
</reference>
<evidence type="ECO:0000313" key="19">
    <source>
        <dbReference type="Proteomes" id="UP000269431"/>
    </source>
</evidence>
<dbReference type="EMBL" id="CP011056">
    <property type="protein sequence ID" value="AKA77559.1"/>
    <property type="molecule type" value="Genomic_DNA"/>
</dbReference>